<proteinExistence type="predicted"/>
<organism evidence="1 2">
    <name type="scientific">Lautropia mirabilis ATCC 51599</name>
    <dbReference type="NCBI Taxonomy" id="887898"/>
    <lineage>
        <taxon>Bacteria</taxon>
        <taxon>Pseudomonadati</taxon>
        <taxon>Pseudomonadota</taxon>
        <taxon>Betaproteobacteria</taxon>
        <taxon>Burkholderiales</taxon>
        <taxon>Burkholderiaceae</taxon>
        <taxon>Lautropia</taxon>
    </lineage>
</organism>
<dbReference type="AlphaFoldDB" id="E7RTK7"/>
<dbReference type="EMBL" id="AEQP01000001">
    <property type="protein sequence ID" value="EFV96093.1"/>
    <property type="molecule type" value="Genomic_DNA"/>
</dbReference>
<protein>
    <submittedName>
        <fullName evidence="1">Toxin-antitoxin system, antitoxin component, PHD family</fullName>
    </submittedName>
</protein>
<evidence type="ECO:0000313" key="2">
    <source>
        <dbReference type="Proteomes" id="UP000011021"/>
    </source>
</evidence>
<dbReference type="Proteomes" id="UP000011021">
    <property type="component" value="Unassembled WGS sequence"/>
</dbReference>
<sequence>MQIVKAGIREFRAGLAEYIQDGSPVAVTRHGQTVGVFIPTQTGETVDMAALEQASSALDALLSMHRIDPEELVDEFKSARREARTGARKGVMEGPR</sequence>
<dbReference type="STRING" id="887898.HMPREF0551_0276"/>
<evidence type="ECO:0000313" key="1">
    <source>
        <dbReference type="EMBL" id="EFV96093.1"/>
    </source>
</evidence>
<dbReference type="HOGENOM" id="CLU_171172_0_0_4"/>
<dbReference type="RefSeq" id="WP_005672116.1">
    <property type="nucleotide sequence ID" value="NZ_CP146288.1"/>
</dbReference>
<keyword evidence="2" id="KW-1185">Reference proteome</keyword>
<comment type="caution">
    <text evidence="1">The sequence shown here is derived from an EMBL/GenBank/DDBJ whole genome shotgun (WGS) entry which is preliminary data.</text>
</comment>
<reference evidence="1 2" key="1">
    <citation type="submission" date="2010-12" db="EMBL/GenBank/DDBJ databases">
        <authorList>
            <person name="Muzny D."/>
            <person name="Qin X."/>
            <person name="Deng J."/>
            <person name="Jiang H."/>
            <person name="Liu Y."/>
            <person name="Qu J."/>
            <person name="Song X.-Z."/>
            <person name="Zhang L."/>
            <person name="Thornton R."/>
            <person name="Coyle M."/>
            <person name="Francisco L."/>
            <person name="Jackson L."/>
            <person name="Javaid M."/>
            <person name="Korchina V."/>
            <person name="Kovar C."/>
            <person name="Mata R."/>
            <person name="Mathew T."/>
            <person name="Ngo R."/>
            <person name="Nguyen L."/>
            <person name="Nguyen N."/>
            <person name="Okwuonu G."/>
            <person name="Ongeri F."/>
            <person name="Pham C."/>
            <person name="Simmons D."/>
            <person name="Wilczek-Boney K."/>
            <person name="Hale W."/>
            <person name="Jakkamsetti A."/>
            <person name="Pham P."/>
            <person name="Ruth R."/>
            <person name="San Lucas F."/>
            <person name="Warren J."/>
            <person name="Zhang J."/>
            <person name="Zhao Z."/>
            <person name="Zhou C."/>
            <person name="Zhu D."/>
            <person name="Lee S."/>
            <person name="Bess C."/>
            <person name="Blankenburg K."/>
            <person name="Forbes L."/>
            <person name="Fu Q."/>
            <person name="Gubbala S."/>
            <person name="Hirani K."/>
            <person name="Jayaseelan J.C."/>
            <person name="Lara F."/>
            <person name="Munidasa M."/>
            <person name="Palculict T."/>
            <person name="Patil S."/>
            <person name="Pu L.-L."/>
            <person name="Saada N."/>
            <person name="Tang L."/>
            <person name="Weissenberger G."/>
            <person name="Zhu Y."/>
            <person name="Hemphill L."/>
            <person name="Shang Y."/>
            <person name="Youmans B."/>
            <person name="Ayvaz T."/>
            <person name="Ross M."/>
            <person name="Santibanez J."/>
            <person name="Aqrawi P."/>
            <person name="Gross S."/>
            <person name="Joshi V."/>
            <person name="Fowler G."/>
            <person name="Nazareth L."/>
            <person name="Reid J."/>
            <person name="Worley K."/>
            <person name="Petrosino J."/>
            <person name="Highlander S."/>
            <person name="Gibbs R."/>
        </authorList>
    </citation>
    <scope>NUCLEOTIDE SEQUENCE [LARGE SCALE GENOMIC DNA]</scope>
    <source>
        <strain evidence="1 2">ATCC 51599</strain>
    </source>
</reference>
<accession>E7RTK7</accession>
<gene>
    <name evidence="1" type="ORF">HMPREF0551_0276</name>
</gene>
<dbReference type="eggNOG" id="ENOG5033F2G">
    <property type="taxonomic scope" value="Bacteria"/>
</dbReference>
<name>E7RTK7_9BURK</name>